<evidence type="ECO:0000256" key="1">
    <source>
        <dbReference type="ARBA" id="ARBA00022898"/>
    </source>
</evidence>
<dbReference type="InterPro" id="IPR015422">
    <property type="entry name" value="PyrdxlP-dep_Trfase_small"/>
</dbReference>
<evidence type="ECO:0000313" key="3">
    <source>
        <dbReference type="EMBL" id="NIJ15915.1"/>
    </source>
</evidence>
<keyword evidence="3" id="KW-0456">Lyase</keyword>
<dbReference type="InterPro" id="IPR015424">
    <property type="entry name" value="PyrdxlP-dep_Trfase"/>
</dbReference>
<organism evidence="3 4">
    <name type="scientific">Sphingobium vermicomposti</name>
    <dbReference type="NCBI Taxonomy" id="529005"/>
    <lineage>
        <taxon>Bacteria</taxon>
        <taxon>Pseudomonadati</taxon>
        <taxon>Pseudomonadota</taxon>
        <taxon>Alphaproteobacteria</taxon>
        <taxon>Sphingomonadales</taxon>
        <taxon>Sphingomonadaceae</taxon>
        <taxon>Sphingobium</taxon>
    </lineage>
</organism>
<dbReference type="InterPro" id="IPR015421">
    <property type="entry name" value="PyrdxlP-dep_Trfase_major"/>
</dbReference>
<keyword evidence="1" id="KW-0663">Pyridoxal phosphate</keyword>
<name>A0A846MDQ5_9SPHN</name>
<dbReference type="Gene3D" id="3.40.640.10">
    <property type="entry name" value="Type I PLP-dependent aspartate aminotransferase-like (Major domain)"/>
    <property type="match status" value="1"/>
</dbReference>
<dbReference type="Proteomes" id="UP000576821">
    <property type="component" value="Unassembled WGS sequence"/>
</dbReference>
<keyword evidence="4" id="KW-1185">Reference proteome</keyword>
<proteinExistence type="predicted"/>
<comment type="caution">
    <text evidence="3">The sequence shown here is derived from an EMBL/GenBank/DDBJ whole genome shotgun (WGS) entry which is preliminary data.</text>
</comment>
<dbReference type="SUPFAM" id="SSF53383">
    <property type="entry name" value="PLP-dependent transferases"/>
    <property type="match status" value="1"/>
</dbReference>
<dbReference type="GO" id="GO:0016829">
    <property type="term" value="F:lyase activity"/>
    <property type="evidence" value="ECO:0007669"/>
    <property type="project" value="UniProtKB-KW"/>
</dbReference>
<dbReference type="PANTHER" id="PTHR43586:SF8">
    <property type="entry name" value="CYSTEINE DESULFURASE 1, CHLOROPLASTIC"/>
    <property type="match status" value="1"/>
</dbReference>
<evidence type="ECO:0000259" key="2">
    <source>
        <dbReference type="Pfam" id="PF00266"/>
    </source>
</evidence>
<accession>A0A846MDQ5</accession>
<protein>
    <submittedName>
        <fullName evidence="3">Selenocysteine lyase/cysteine desulfurase</fullName>
    </submittedName>
</protein>
<dbReference type="Gene3D" id="3.90.1150.10">
    <property type="entry name" value="Aspartate Aminotransferase, domain 1"/>
    <property type="match status" value="1"/>
</dbReference>
<dbReference type="RefSeq" id="WP_167302519.1">
    <property type="nucleotide sequence ID" value="NZ_JAASQR010000001.1"/>
</dbReference>
<dbReference type="InterPro" id="IPR000192">
    <property type="entry name" value="Aminotrans_V_dom"/>
</dbReference>
<sequence>MADLPLSELAAAQFPDLGRVALNGARWHPLPRVAVQAMEEHAHFRAADGGWGEDIGSAAQGGSRAAFARLIGAAAEDIALVPSTTMAEQMVVRALALPASGAIVTDLMHFDGSICFYDSLAAKGADVRIVEPRDGRIHLDDIAKALERGEVRLIAVSAISNMTGFCHDLAALTELAHSHGALVYADIIQMVGAVPFDVTSTGVDFCAASGYKWLMGDMGLGFLYVRPSVVQQLERPLLGFRQIARDIMPWPPLTGTERRWEMVPGPIGLFEGGSLPVTAAISLQASIGLIESIGVDAIAKHRALLLQQLDEGFAAMGYPRITPTDSVAPFIVYDTRHDPLLGKRLKAANIHAGAMDDILRVSVSIHNDAEDIEKLLAALKA</sequence>
<dbReference type="EMBL" id="JAASQR010000001">
    <property type="protein sequence ID" value="NIJ15915.1"/>
    <property type="molecule type" value="Genomic_DNA"/>
</dbReference>
<gene>
    <name evidence="3" type="ORF">FHS54_000864</name>
</gene>
<dbReference type="PANTHER" id="PTHR43586">
    <property type="entry name" value="CYSTEINE DESULFURASE"/>
    <property type="match status" value="1"/>
</dbReference>
<reference evidence="3 4" key="1">
    <citation type="submission" date="2020-03" db="EMBL/GenBank/DDBJ databases">
        <title>Genomic Encyclopedia of Type Strains, Phase IV (KMG-IV): sequencing the most valuable type-strain genomes for metagenomic binning, comparative biology and taxonomic classification.</title>
        <authorList>
            <person name="Goeker M."/>
        </authorList>
    </citation>
    <scope>NUCLEOTIDE SEQUENCE [LARGE SCALE GENOMIC DNA]</scope>
    <source>
        <strain evidence="3 4">DSM 21299</strain>
    </source>
</reference>
<evidence type="ECO:0000313" key="4">
    <source>
        <dbReference type="Proteomes" id="UP000576821"/>
    </source>
</evidence>
<dbReference type="Pfam" id="PF00266">
    <property type="entry name" value="Aminotran_5"/>
    <property type="match status" value="1"/>
</dbReference>
<dbReference type="AlphaFoldDB" id="A0A846MDQ5"/>
<feature type="domain" description="Aminotransferase class V" evidence="2">
    <location>
        <begin position="63"/>
        <end position="375"/>
    </location>
</feature>